<gene>
    <name evidence="1" type="ORF">PPSC2_28570</name>
</gene>
<proteinExistence type="predicted"/>
<name>E3EL87_PAEPS</name>
<accession>E3EL87</accession>
<dbReference type="PATRIC" id="fig|886882.15.peg.6063"/>
<dbReference type="Proteomes" id="UP000006868">
    <property type="component" value="Plasmid pSC2"/>
</dbReference>
<dbReference type="RefSeq" id="WP_013386333.1">
    <property type="nucleotide sequence ID" value="NC_014628.2"/>
</dbReference>
<protein>
    <recommendedName>
        <fullName evidence="3">DNA-binding protein</fullName>
    </recommendedName>
</protein>
<keyword evidence="1" id="KW-0614">Plasmid</keyword>
<sequence>MDQEFQRYQNRGKFKQALLNEVRLKYVSISRFSRHTGINERTLGLIFKDKQALSLDKLDIITEALSFPPCHFYKDYINECFINGHVHYGRASEFIVHCYLLNQVELAEEMKSYLIEDTSKRQVNQTIMEIAEQLFLIGKTDVTEPFYDYIIQGEETLSEKLAIAVLRKYTIVRLRKNVEQTRQYLYKLIDMVGNLPTNSELIFHDNHKVHLKYQCQAYFLIVKYFNSREDWEQVYYYASKLGAISVGDPYYHPSSIIYKISSLRERGHLNEALILNQEISNFGSTYERLSIGNQRLIEVENGNQDVIPAVLEWIENDDEMKLFLPIMLECYVKNENYIDGLHMYQSYKHLFDEPFHSVMLLHQRRKSRLFLSAAELFFKLGNQEDACIYLAEAIELSLESKNLSRFQKCMLLFSMNIHMIRQSELNLIQASIKRGEIQYG</sequence>
<evidence type="ECO:0000313" key="1">
    <source>
        <dbReference type="EMBL" id="ADO59919.1"/>
    </source>
</evidence>
<geneLocation type="plasmid" evidence="1 2">
    <name>pSC2</name>
</geneLocation>
<dbReference type="OrthoDB" id="2470416at2"/>
<dbReference type="EMBL" id="CP002214">
    <property type="protein sequence ID" value="ADO59919.1"/>
    <property type="molecule type" value="Genomic_DNA"/>
</dbReference>
<dbReference type="HOGENOM" id="CLU_622335_0_0_9"/>
<dbReference type="AlphaFoldDB" id="E3EL87"/>
<organism evidence="1 2">
    <name type="scientific">Paenibacillus polymyxa (strain SC2)</name>
    <name type="common">Bacillus polymyxa</name>
    <dbReference type="NCBI Taxonomy" id="886882"/>
    <lineage>
        <taxon>Bacteria</taxon>
        <taxon>Bacillati</taxon>
        <taxon>Bacillota</taxon>
        <taxon>Bacilli</taxon>
        <taxon>Bacillales</taxon>
        <taxon>Paenibacillaceae</taxon>
        <taxon>Paenibacillus</taxon>
    </lineage>
</organism>
<evidence type="ECO:0008006" key="3">
    <source>
        <dbReference type="Google" id="ProtNLM"/>
    </source>
</evidence>
<evidence type="ECO:0000313" key="2">
    <source>
        <dbReference type="Proteomes" id="UP000006868"/>
    </source>
</evidence>
<reference evidence="1 2" key="1">
    <citation type="journal article" date="2011" name="J. Bacteriol.">
        <title>Complete genome sequence of Paenibacillus polymyxa SC2, a strain of plant growth-promoting Rhizobacterium with broad-spectrum antimicrobial activity.</title>
        <authorList>
            <person name="Ma M."/>
            <person name="Wang C."/>
            <person name="Ding Y."/>
            <person name="Li L."/>
            <person name="Shen D."/>
            <person name="Jiang X."/>
            <person name="Guan D."/>
            <person name="Cao F."/>
            <person name="Chen H."/>
            <person name="Feng R."/>
            <person name="Wang X."/>
            <person name="Ge Y."/>
            <person name="Yao L."/>
            <person name="Bing X."/>
            <person name="Yang X."/>
            <person name="Li J."/>
            <person name="Du B."/>
        </authorList>
    </citation>
    <scope>NUCLEOTIDE SEQUENCE [LARGE SCALE GENOMIC DNA]</scope>
    <source>
        <strain evidence="1 2">SC2</strain>
        <plasmid evidence="2">pSC2</plasmid>
    </source>
</reference>
<dbReference type="KEGG" id="ppm:PPSC2_28570"/>
<dbReference type="eggNOG" id="COG0457">
    <property type="taxonomic scope" value="Bacteria"/>
</dbReference>